<protein>
    <recommendedName>
        <fullName evidence="5 7">Adenylate kinase</fullName>
        <shortName evidence="5">AK</shortName>
        <ecNumber evidence="5 7">2.7.4.3</ecNumber>
    </recommendedName>
    <alternativeName>
        <fullName evidence="5">ATP-AMP transphosphorylase</fullName>
    </alternativeName>
    <alternativeName>
        <fullName evidence="5">ATP:AMP phosphotransferase</fullName>
    </alternativeName>
    <alternativeName>
        <fullName evidence="5">Adenylate monophosphate kinase</fullName>
    </alternativeName>
</protein>
<dbReference type="InterPro" id="IPR027417">
    <property type="entry name" value="P-loop_NTPase"/>
</dbReference>
<feature type="binding site" evidence="5">
    <location>
        <position position="94"/>
    </location>
    <ligand>
        <name>AMP</name>
        <dbReference type="ChEBI" id="CHEBI:456215"/>
    </ligand>
</feature>
<dbReference type="PRINTS" id="PR00094">
    <property type="entry name" value="ADENYLTKNASE"/>
</dbReference>
<keyword evidence="3 5" id="KW-0547">Nucleotide-binding</keyword>
<keyword evidence="10" id="KW-1185">Reference proteome</keyword>
<comment type="similarity">
    <text evidence="5 6">Belongs to the adenylate kinase family.</text>
</comment>
<reference evidence="8 10" key="1">
    <citation type="submission" date="2023-10" db="EMBL/GenBank/DDBJ databases">
        <title>Whole Genome based description of the genera Actinobaculum and Actinotignum reveals a complex phylogenetic relationship within the species included in the genus Actinotignum.</title>
        <authorList>
            <person name="Jensen C.S."/>
            <person name="Dargis R."/>
            <person name="Kemp M."/>
            <person name="Christensen J.J."/>
        </authorList>
    </citation>
    <scope>NUCLEOTIDE SEQUENCE</scope>
    <source>
        <strain evidence="9 10">SLA_B089</strain>
        <strain evidence="8">SLA_B245</strain>
    </source>
</reference>
<evidence type="ECO:0000256" key="7">
    <source>
        <dbReference type="RuleBase" id="RU003331"/>
    </source>
</evidence>
<sequence>MSVRLILVGPPGAGKGTQAAGIAQRYGIPAISTGDLFRAHAKAQDELGRLAASYSEKGELVPDSVTNQMVEERLGEADAAAGFLLDGYPRNLDQVSALDAMLGEKNVDAVVELQADDDVVVQRLLGRALEQGRADDTEDVIRHRIEVYHATTKPIIDAYASRGLVVSVNGLGTVEEVAAAIDSALRDFLGR</sequence>
<feature type="binding site" evidence="5">
    <location>
        <position position="133"/>
    </location>
    <ligand>
        <name>AMP</name>
        <dbReference type="ChEBI" id="CHEBI:456215"/>
    </ligand>
</feature>
<dbReference type="EMBL" id="JAWNFV010000015">
    <property type="protein sequence ID" value="MDY5141087.1"/>
    <property type="molecule type" value="Genomic_DNA"/>
</dbReference>
<comment type="function">
    <text evidence="5">Catalyzes the reversible transfer of the terminal phosphate group between ATP and AMP. Plays an important role in cellular energy homeostasis and in adenine nucleotide metabolism.</text>
</comment>
<dbReference type="EMBL" id="JAWNFY010000005">
    <property type="protein sequence ID" value="MDY5145906.1"/>
    <property type="molecule type" value="Genomic_DNA"/>
</dbReference>
<evidence type="ECO:0000256" key="1">
    <source>
        <dbReference type="ARBA" id="ARBA00022679"/>
    </source>
</evidence>
<organism evidence="8 11">
    <name type="scientific">Actinotignum timonense</name>
    <dbReference type="NCBI Taxonomy" id="1870995"/>
    <lineage>
        <taxon>Bacteria</taxon>
        <taxon>Bacillati</taxon>
        <taxon>Actinomycetota</taxon>
        <taxon>Actinomycetes</taxon>
        <taxon>Actinomycetales</taxon>
        <taxon>Actinomycetaceae</taxon>
        <taxon>Actinotignum</taxon>
    </lineage>
</organism>
<feature type="binding site" evidence="5">
    <location>
        <position position="172"/>
    </location>
    <ligand>
        <name>ATP</name>
        <dbReference type="ChEBI" id="CHEBI:30616"/>
    </ligand>
</feature>
<dbReference type="HAMAP" id="MF_00235">
    <property type="entry name" value="Adenylate_kinase_Adk"/>
    <property type="match status" value="1"/>
</dbReference>
<keyword evidence="5 7" id="KW-0067">ATP-binding</keyword>
<dbReference type="InterPro" id="IPR000850">
    <property type="entry name" value="Adenylat/UMP-CMP_kin"/>
</dbReference>
<dbReference type="NCBIfam" id="NF011104">
    <property type="entry name" value="PRK14531.1"/>
    <property type="match status" value="1"/>
</dbReference>
<dbReference type="PROSITE" id="PS00113">
    <property type="entry name" value="ADENYLATE_KINASE"/>
    <property type="match status" value="1"/>
</dbReference>
<feature type="binding site" evidence="5">
    <location>
        <position position="127"/>
    </location>
    <ligand>
        <name>ATP</name>
        <dbReference type="ChEBI" id="CHEBI:30616"/>
    </ligand>
</feature>
<feature type="binding site" evidence="5">
    <location>
        <begin position="12"/>
        <end position="17"/>
    </location>
    <ligand>
        <name>ATP</name>
        <dbReference type="ChEBI" id="CHEBI:30616"/>
    </ligand>
</feature>
<dbReference type="NCBIfam" id="NF011100">
    <property type="entry name" value="PRK14527.1"/>
    <property type="match status" value="1"/>
</dbReference>
<dbReference type="GeneID" id="92814535"/>
<accession>A0AAW9HNT0</accession>
<dbReference type="RefSeq" id="WP_026428272.1">
    <property type="nucleotide sequence ID" value="NZ_CAUPFC010000020.1"/>
</dbReference>
<feature type="binding site" evidence="5">
    <location>
        <position position="33"/>
    </location>
    <ligand>
        <name>AMP</name>
        <dbReference type="ChEBI" id="CHEBI:456215"/>
    </ligand>
</feature>
<dbReference type="EC" id="2.7.4.3" evidence="5 7"/>
<keyword evidence="5" id="KW-0963">Cytoplasm</keyword>
<dbReference type="Proteomes" id="UP001284901">
    <property type="component" value="Unassembled WGS sequence"/>
</dbReference>
<comment type="pathway">
    <text evidence="5">Purine metabolism; AMP biosynthesis via salvage pathway; AMP from ADP: step 1/1.</text>
</comment>
<comment type="domain">
    <text evidence="5">Consists of three domains, a large central CORE domain and two small peripheral domains, NMPbind and LID, which undergo movements during catalysis. The LID domain closes over the site of phosphoryl transfer upon ATP binding. Assembling and dissambling the active center during each catalytic cycle provides an effective means to prevent ATP hydrolysis.</text>
</comment>
<evidence type="ECO:0000256" key="4">
    <source>
        <dbReference type="ARBA" id="ARBA00022777"/>
    </source>
</evidence>
<evidence type="ECO:0000256" key="6">
    <source>
        <dbReference type="RuleBase" id="RU003330"/>
    </source>
</evidence>
<dbReference type="CDD" id="cd01428">
    <property type="entry name" value="ADK"/>
    <property type="match status" value="1"/>
</dbReference>
<dbReference type="InterPro" id="IPR033690">
    <property type="entry name" value="Adenylat_kinase_CS"/>
</dbReference>
<keyword evidence="4 5" id="KW-0418">Kinase</keyword>
<evidence type="ECO:0000313" key="10">
    <source>
        <dbReference type="Proteomes" id="UP001284901"/>
    </source>
</evidence>
<proteinExistence type="inferred from homology"/>
<feature type="region of interest" description="NMP" evidence="5">
    <location>
        <begin position="32"/>
        <end position="61"/>
    </location>
</feature>
<name>A0AAW9HNT0_9ACTO</name>
<dbReference type="AlphaFoldDB" id="A0AAW9HNT0"/>
<gene>
    <name evidence="5" type="primary">adk</name>
    <name evidence="8" type="ORF">R6G74_07165</name>
    <name evidence="9" type="ORF">R6P33_02550</name>
</gene>
<dbReference type="NCBIfam" id="NF011105">
    <property type="entry name" value="PRK14532.1"/>
    <property type="match status" value="1"/>
</dbReference>
<feature type="binding site" evidence="5">
    <location>
        <begin position="59"/>
        <end position="61"/>
    </location>
    <ligand>
        <name>AMP</name>
        <dbReference type="ChEBI" id="CHEBI:456215"/>
    </ligand>
</feature>
<comment type="caution">
    <text evidence="8">The sequence shown here is derived from an EMBL/GenBank/DDBJ whole genome shotgun (WGS) entry which is preliminary data.</text>
</comment>
<feature type="binding site" evidence="5">
    <location>
        <position position="144"/>
    </location>
    <ligand>
        <name>AMP</name>
        <dbReference type="ChEBI" id="CHEBI:456215"/>
    </ligand>
</feature>
<evidence type="ECO:0000256" key="5">
    <source>
        <dbReference type="HAMAP-Rule" id="MF_00235"/>
    </source>
</evidence>
<dbReference type="NCBIfam" id="NF001381">
    <property type="entry name" value="PRK00279.1-3"/>
    <property type="match status" value="1"/>
</dbReference>
<keyword evidence="2 5" id="KW-0545">Nucleotide biosynthesis</keyword>
<evidence type="ECO:0000313" key="9">
    <source>
        <dbReference type="EMBL" id="MDY5145906.1"/>
    </source>
</evidence>
<dbReference type="Proteomes" id="UP001288320">
    <property type="component" value="Unassembled WGS sequence"/>
</dbReference>
<dbReference type="Pfam" id="PF00406">
    <property type="entry name" value="ADK"/>
    <property type="match status" value="1"/>
</dbReference>
<feature type="binding site" evidence="5">
    <location>
        <position position="38"/>
    </location>
    <ligand>
        <name>AMP</name>
        <dbReference type="ChEBI" id="CHEBI:456215"/>
    </ligand>
</feature>
<comment type="catalytic activity">
    <reaction evidence="5 7">
        <text>AMP + ATP = 2 ADP</text>
        <dbReference type="Rhea" id="RHEA:12973"/>
        <dbReference type="ChEBI" id="CHEBI:30616"/>
        <dbReference type="ChEBI" id="CHEBI:456215"/>
        <dbReference type="ChEBI" id="CHEBI:456216"/>
        <dbReference type="EC" id="2.7.4.3"/>
    </reaction>
</comment>
<feature type="binding site" evidence="5">
    <location>
        <begin position="87"/>
        <end position="90"/>
    </location>
    <ligand>
        <name>AMP</name>
        <dbReference type="ChEBI" id="CHEBI:456215"/>
    </ligand>
</feature>
<evidence type="ECO:0000313" key="8">
    <source>
        <dbReference type="EMBL" id="MDY5141087.1"/>
    </source>
</evidence>
<dbReference type="GO" id="GO:0005737">
    <property type="term" value="C:cytoplasm"/>
    <property type="evidence" value="ECO:0007669"/>
    <property type="project" value="UniProtKB-SubCell"/>
</dbReference>
<dbReference type="PANTHER" id="PTHR23359">
    <property type="entry name" value="NUCLEOTIDE KINASE"/>
    <property type="match status" value="1"/>
</dbReference>
<dbReference type="SUPFAM" id="SSF52540">
    <property type="entry name" value="P-loop containing nucleoside triphosphate hydrolases"/>
    <property type="match status" value="1"/>
</dbReference>
<keyword evidence="1 5" id="KW-0808">Transferase</keyword>
<comment type="caution">
    <text evidence="5">Lacks conserved residue(s) required for the propagation of feature annotation.</text>
</comment>
<evidence type="ECO:0000256" key="3">
    <source>
        <dbReference type="ARBA" id="ARBA00022741"/>
    </source>
</evidence>
<comment type="subunit">
    <text evidence="5 7">Monomer.</text>
</comment>
<dbReference type="Gene3D" id="3.40.50.300">
    <property type="entry name" value="P-loop containing nucleotide triphosphate hydrolases"/>
    <property type="match status" value="1"/>
</dbReference>
<evidence type="ECO:0000256" key="2">
    <source>
        <dbReference type="ARBA" id="ARBA00022727"/>
    </source>
</evidence>
<dbReference type="GO" id="GO:0004017">
    <property type="term" value="F:AMP kinase activity"/>
    <property type="evidence" value="ECO:0007669"/>
    <property type="project" value="UniProtKB-UniRule"/>
</dbReference>
<dbReference type="GO" id="GO:0044209">
    <property type="term" value="P:AMP salvage"/>
    <property type="evidence" value="ECO:0007669"/>
    <property type="project" value="UniProtKB-UniRule"/>
</dbReference>
<dbReference type="GO" id="GO:0005524">
    <property type="term" value="F:ATP binding"/>
    <property type="evidence" value="ECO:0007669"/>
    <property type="project" value="UniProtKB-UniRule"/>
</dbReference>
<comment type="subcellular location">
    <subcellularLocation>
        <location evidence="5 7">Cytoplasm</location>
    </subcellularLocation>
</comment>
<evidence type="ECO:0000313" key="11">
    <source>
        <dbReference type="Proteomes" id="UP001288320"/>
    </source>
</evidence>